<feature type="region of interest" description="Disordered" evidence="1">
    <location>
        <begin position="49"/>
        <end position="97"/>
    </location>
</feature>
<evidence type="ECO:0000256" key="1">
    <source>
        <dbReference type="SAM" id="MobiDB-lite"/>
    </source>
</evidence>
<comment type="caution">
    <text evidence="2">The sequence shown here is derived from an EMBL/GenBank/DDBJ whole genome shotgun (WGS) entry which is preliminary data.</text>
</comment>
<feature type="compositionally biased region" description="Low complexity" evidence="1">
    <location>
        <begin position="73"/>
        <end position="97"/>
    </location>
</feature>
<evidence type="ECO:0000313" key="2">
    <source>
        <dbReference type="EMBL" id="MBE1237952.1"/>
    </source>
</evidence>
<dbReference type="InterPro" id="IPR009562">
    <property type="entry name" value="DUF1178"/>
</dbReference>
<dbReference type="Proteomes" id="UP000631034">
    <property type="component" value="Unassembled WGS sequence"/>
</dbReference>
<dbReference type="PIRSF" id="PIRSF032131">
    <property type="entry name" value="UCP032131"/>
    <property type="match status" value="1"/>
</dbReference>
<proteinExistence type="predicted"/>
<dbReference type="AlphaFoldDB" id="A0A8J7CQ83"/>
<organism evidence="2 3">
    <name type="scientific">Phaeovibrio sulfidiphilus</name>
    <dbReference type="NCBI Taxonomy" id="1220600"/>
    <lineage>
        <taxon>Bacteria</taxon>
        <taxon>Pseudomonadati</taxon>
        <taxon>Pseudomonadota</taxon>
        <taxon>Alphaproteobacteria</taxon>
        <taxon>Rhodospirillales</taxon>
        <taxon>Rhodospirillaceae</taxon>
        <taxon>Phaeovibrio</taxon>
    </lineage>
</organism>
<evidence type="ECO:0000313" key="3">
    <source>
        <dbReference type="Proteomes" id="UP000631034"/>
    </source>
</evidence>
<accession>A0A8J7CQ83</accession>
<sequence length="174" mass="18537">MIRYTLICERDHEFEAWFQNSASCDEQLGRGLVSCPFCDSAQVSKALMTPSVVSSRSREARASHPGPAPDSAPGPSATGGSSGRAPEAPAAAGSSGALEQRMQDLARVIKEIRTQVEANCENVGERFASEARQIHYGEREARPIYGQATATEASELADEGIAFAVLPWSAGPRN</sequence>
<dbReference type="Pfam" id="PF06676">
    <property type="entry name" value="DUF1178"/>
    <property type="match status" value="1"/>
</dbReference>
<dbReference type="EMBL" id="JACZHT010000009">
    <property type="protein sequence ID" value="MBE1237952.1"/>
    <property type="molecule type" value="Genomic_DNA"/>
</dbReference>
<dbReference type="RefSeq" id="WP_192534967.1">
    <property type="nucleotide sequence ID" value="NZ_JACZHT010000009.1"/>
</dbReference>
<keyword evidence="3" id="KW-1185">Reference proteome</keyword>
<gene>
    <name evidence="2" type="ORF">IHV25_09890</name>
</gene>
<name>A0A8J7CQ83_9PROT</name>
<protein>
    <submittedName>
        <fullName evidence="2">DUF1178 family protein</fullName>
    </submittedName>
</protein>
<reference evidence="2" key="1">
    <citation type="submission" date="2020-10" db="EMBL/GenBank/DDBJ databases">
        <title>Genome sequence of the unusual species of purple photosynthetic bacteria, Phaeovibrio sulfidiphilus DSM 23193, type strain.</title>
        <authorList>
            <person name="Kyndt J.A."/>
            <person name="Meyer T.E."/>
        </authorList>
    </citation>
    <scope>NUCLEOTIDE SEQUENCE</scope>
    <source>
        <strain evidence="2">DSM 23193</strain>
    </source>
</reference>